<accession>A0A7K0K1G6</accession>
<dbReference type="GO" id="GO:0046872">
    <property type="term" value="F:metal ion binding"/>
    <property type="evidence" value="ECO:0007669"/>
    <property type="project" value="UniProtKB-KW"/>
</dbReference>
<dbReference type="PANTHER" id="PTHR46491:SF3">
    <property type="entry name" value="CDGSH IRON-SULFUR DOMAIN-CONTAINING PROTEIN 3, MITOCHONDRIAL"/>
    <property type="match status" value="1"/>
</dbReference>
<keyword evidence="2" id="KW-0479">Metal-binding</keyword>
<evidence type="ECO:0000256" key="1">
    <source>
        <dbReference type="ARBA" id="ARBA00022714"/>
    </source>
</evidence>
<dbReference type="InterPro" id="IPR042216">
    <property type="entry name" value="MitoNEET_CISD"/>
</dbReference>
<dbReference type="EMBL" id="VUMY01000005">
    <property type="protein sequence ID" value="MST49336.1"/>
    <property type="molecule type" value="Genomic_DNA"/>
</dbReference>
<gene>
    <name evidence="6" type="ORF">FYJ63_03650</name>
</gene>
<dbReference type="InterPro" id="IPR052950">
    <property type="entry name" value="CISD"/>
</dbReference>
<dbReference type="PIRSF" id="PIRSF009180">
    <property type="entry name" value="UCP009180"/>
    <property type="match status" value="1"/>
</dbReference>
<dbReference type="Pfam" id="PF09360">
    <property type="entry name" value="zf-CDGSH"/>
    <property type="match status" value="2"/>
</dbReference>
<evidence type="ECO:0000313" key="7">
    <source>
        <dbReference type="Proteomes" id="UP000442535"/>
    </source>
</evidence>
<dbReference type="InterPro" id="IPR010693">
    <property type="entry name" value="Divergent_4Fe-4S_mono-cluster"/>
</dbReference>
<dbReference type="Proteomes" id="UP000442535">
    <property type="component" value="Unassembled WGS sequence"/>
</dbReference>
<dbReference type="GO" id="GO:0051537">
    <property type="term" value="F:2 iron, 2 sulfur cluster binding"/>
    <property type="evidence" value="ECO:0007669"/>
    <property type="project" value="UniProtKB-KW"/>
</dbReference>
<comment type="caution">
    <text evidence="6">The sequence shown here is derived from an EMBL/GenBank/DDBJ whole genome shotgun (WGS) entry which is preliminary data.</text>
</comment>
<dbReference type="AlphaFoldDB" id="A0A7K0K1G6"/>
<evidence type="ECO:0000256" key="3">
    <source>
        <dbReference type="ARBA" id="ARBA00023004"/>
    </source>
</evidence>
<proteinExistence type="predicted"/>
<dbReference type="GO" id="GO:0005737">
    <property type="term" value="C:cytoplasm"/>
    <property type="evidence" value="ECO:0007669"/>
    <property type="project" value="UniProtKB-ARBA"/>
</dbReference>
<dbReference type="Gene3D" id="3.40.5.90">
    <property type="entry name" value="CDGSH iron-sulfur domain, mitoNEET-type"/>
    <property type="match status" value="2"/>
</dbReference>
<dbReference type="InterPro" id="IPR016548">
    <property type="entry name" value="UCP009180"/>
</dbReference>
<reference evidence="6 7" key="1">
    <citation type="submission" date="2019-08" db="EMBL/GenBank/DDBJ databases">
        <title>In-depth cultivation of the pig gut microbiome towards novel bacterial diversity and tailored functional studies.</title>
        <authorList>
            <person name="Wylensek D."/>
            <person name="Hitch T.C.A."/>
            <person name="Clavel T."/>
        </authorList>
    </citation>
    <scope>NUCLEOTIDE SEQUENCE [LARGE SCALE GENOMIC DNA]</scope>
    <source>
        <strain evidence="6 7">RF-GAM-744-WT-7</strain>
    </source>
</reference>
<name>A0A7K0K1G6_9ACTO</name>
<dbReference type="Pfam" id="PF06902">
    <property type="entry name" value="Fer4_19"/>
    <property type="match status" value="1"/>
</dbReference>
<dbReference type="RefSeq" id="WP_154543883.1">
    <property type="nucleotide sequence ID" value="NZ_VUMY01000005.1"/>
</dbReference>
<evidence type="ECO:0000256" key="2">
    <source>
        <dbReference type="ARBA" id="ARBA00022723"/>
    </source>
</evidence>
<evidence type="ECO:0000313" key="6">
    <source>
        <dbReference type="EMBL" id="MST49336.1"/>
    </source>
</evidence>
<evidence type="ECO:0000256" key="4">
    <source>
        <dbReference type="ARBA" id="ARBA00023014"/>
    </source>
</evidence>
<keyword evidence="3" id="KW-0408">Iron</keyword>
<feature type="domain" description="Iron-binding zinc finger CDGSH type" evidence="5">
    <location>
        <begin position="35"/>
        <end position="72"/>
    </location>
</feature>
<sequence length="228" mass="25005">MSEQKVSIHAGGPAVVTGNVPLRRAQITPEGHGYKWDNAQDIPHEETYALCRCGKSQNKPFCDGSHVAAGFKGEENADRKPYLERSQYYSGEKVTLADDDRCAFARFCHGEGGDAWSQAMYAKTDDEAKSAAQVIDHCPSGRLSRTNPERTEILSNETEVGITLIEDPEKGCSGGIYVHGSIPLESSDGTLYELRDRYDLCRCGATRNQPFCNAMHVNLGFDDGHIDG</sequence>
<organism evidence="6 7">
    <name type="scientific">Mobiluncus porci</name>
    <dbReference type="NCBI Taxonomy" id="2652278"/>
    <lineage>
        <taxon>Bacteria</taxon>
        <taxon>Bacillati</taxon>
        <taxon>Actinomycetota</taxon>
        <taxon>Actinomycetes</taxon>
        <taxon>Actinomycetales</taxon>
        <taxon>Actinomycetaceae</taxon>
        <taxon>Mobiluncus</taxon>
    </lineage>
</organism>
<dbReference type="PANTHER" id="PTHR46491">
    <property type="entry name" value="CDGSH IRON SULFUR DOMAIN PROTEIN HOMOLOG"/>
    <property type="match status" value="1"/>
</dbReference>
<keyword evidence="7" id="KW-1185">Reference proteome</keyword>
<evidence type="ECO:0000259" key="5">
    <source>
        <dbReference type="SMART" id="SM00704"/>
    </source>
</evidence>
<feature type="domain" description="Iron-binding zinc finger CDGSH type" evidence="5">
    <location>
        <begin position="185"/>
        <end position="222"/>
    </location>
</feature>
<protein>
    <submittedName>
        <fullName evidence="6">Iron-binding protein</fullName>
    </submittedName>
</protein>
<keyword evidence="1" id="KW-0001">2Fe-2S</keyword>
<dbReference type="InterPro" id="IPR018967">
    <property type="entry name" value="FeS-contain_CDGSH-typ"/>
</dbReference>
<dbReference type="SMART" id="SM00704">
    <property type="entry name" value="ZnF_CDGSH"/>
    <property type="match status" value="2"/>
</dbReference>
<keyword evidence="4" id="KW-0411">Iron-sulfur</keyword>